<dbReference type="InterPro" id="IPR027417">
    <property type="entry name" value="P-loop_NTPase"/>
</dbReference>
<dbReference type="Gene3D" id="1.25.40.10">
    <property type="entry name" value="Tetratricopeptide repeat domain"/>
    <property type="match status" value="3"/>
</dbReference>
<dbReference type="InterPro" id="IPR056681">
    <property type="entry name" value="DUF7779"/>
</dbReference>
<dbReference type="EMBL" id="BONV01000037">
    <property type="protein sequence ID" value="GIG83325.1"/>
    <property type="molecule type" value="Genomic_DNA"/>
</dbReference>
<dbReference type="AlphaFoldDB" id="A0A8J3PYB4"/>
<evidence type="ECO:0000313" key="3">
    <source>
        <dbReference type="EMBL" id="GIG83325.1"/>
    </source>
</evidence>
<dbReference type="Pfam" id="PF13424">
    <property type="entry name" value="TPR_12"/>
    <property type="match status" value="2"/>
</dbReference>
<comment type="caution">
    <text evidence="3">The sequence shown here is derived from an EMBL/GenBank/DDBJ whole genome shotgun (WGS) entry which is preliminary data.</text>
</comment>
<dbReference type="Pfam" id="PF13374">
    <property type="entry name" value="TPR_10"/>
    <property type="match status" value="4"/>
</dbReference>
<feature type="region of interest" description="Disordered" evidence="1">
    <location>
        <begin position="823"/>
        <end position="848"/>
    </location>
</feature>
<dbReference type="NCBIfam" id="NF040586">
    <property type="entry name" value="FxSxx_TPR"/>
    <property type="match status" value="1"/>
</dbReference>
<feature type="domain" description="DUF7779" evidence="2">
    <location>
        <begin position="270"/>
        <end position="358"/>
    </location>
</feature>
<accession>A0A8J3PYB4</accession>
<gene>
    <name evidence="3" type="ORF">Pka01_64520</name>
</gene>
<name>A0A8J3PYB4_9ACTN</name>
<dbReference type="Proteomes" id="UP000630097">
    <property type="component" value="Unassembled WGS sequence"/>
</dbReference>
<dbReference type="Pfam" id="PF25000">
    <property type="entry name" value="DUF7779"/>
    <property type="match status" value="1"/>
</dbReference>
<dbReference type="InterPro" id="IPR053137">
    <property type="entry name" value="NLR-like"/>
</dbReference>
<dbReference type="SUPFAM" id="SSF48452">
    <property type="entry name" value="TPR-like"/>
    <property type="match status" value="2"/>
</dbReference>
<dbReference type="PANTHER" id="PTHR46082:SF6">
    <property type="entry name" value="AAA+ ATPASE DOMAIN-CONTAINING PROTEIN-RELATED"/>
    <property type="match status" value="1"/>
</dbReference>
<reference evidence="3 4" key="1">
    <citation type="submission" date="2021-01" db="EMBL/GenBank/DDBJ databases">
        <title>Whole genome shotgun sequence of Planotetraspora kaengkrachanensis NBRC 104272.</title>
        <authorList>
            <person name="Komaki H."/>
            <person name="Tamura T."/>
        </authorList>
    </citation>
    <scope>NUCLEOTIDE SEQUENCE [LARGE SCALE GENOMIC DNA]</scope>
    <source>
        <strain evidence="3 4">NBRC 104272</strain>
    </source>
</reference>
<organism evidence="3 4">
    <name type="scientific">Planotetraspora kaengkrachanensis</name>
    <dbReference type="NCBI Taxonomy" id="575193"/>
    <lineage>
        <taxon>Bacteria</taxon>
        <taxon>Bacillati</taxon>
        <taxon>Actinomycetota</taxon>
        <taxon>Actinomycetes</taxon>
        <taxon>Streptosporangiales</taxon>
        <taxon>Streptosporangiaceae</taxon>
        <taxon>Planotetraspora</taxon>
    </lineage>
</organism>
<protein>
    <recommendedName>
        <fullName evidence="2">DUF7779 domain-containing protein</fullName>
    </recommendedName>
</protein>
<evidence type="ECO:0000256" key="1">
    <source>
        <dbReference type="SAM" id="MobiDB-lite"/>
    </source>
</evidence>
<sequence length="848" mass="94426">MNMAVSGQIPDRVPVVFGDRIPGRNRNFTGRDELLEDLRRSLETTTAAAVVPQPQALQGQGGVGKTQLAIEYVWRYRGAYDLIWWILADQVALVRGALAGLAPRLNLPHASTVGVEEAAASVRDALQRGEPYGKWLLVFDNADQPEDIKDFIPHGGSGHVLITSRNARWSGIAETLPVDVFSREESVAFLRRRLKRGIDDTAADRLAQELGDLPLALEQAAALQLQTGITVDDYIEQLAVQTRELLKLGKATEYPLSMTAAWQLSLQQIEDRLPEAAEVLRCCAFFSPEPIPHDLFRRANKRTGAQRIGPILANPVLLTRALAELSRFALVRVDSQTGTIQVHRLVQALIRDSLDEEQRGEIRHEVHLLLAGGAPSDPEDTGKWGNFADLVAHVGPSGLAECEETGPREFATNLVRYLYRVGNLQLAKTFAEEFLRKWTEMSGPRHPDVLRLRRHLGNVLWQLGEYVKSREFNEETLRMAPEVFGQDHEETLRLYNNYGANLRASGDFQRALDQDRISRAAHERVFGKAHPATLRVINNLALDYVLLSDFEAASGLHELAYLEQSGAVEGVGKWDVLSSWNGFARVVRLAGDAHTACDMGEEAYAYGVRELSLEHPLTLQTAKDLAIARRRAGDMEGAEELAREAFERLEKGLGIDNPLTMAAAVGLANTLRQSGDTGLDEAFGLARSTVARYERVYGRDHPFTHGCRMNLALLYRHRGDAMRAREINEQARTRLIARLEEVHEYPLTCANNLSNDLAALGEAKAARELGEQTLQRMRTFFGDDHFFALGCAMNLSYDLDADGAQEEAEALRKETLARYERLFPPGHPDRVQAESGARIDWDFDPPPL</sequence>
<keyword evidence="4" id="KW-1185">Reference proteome</keyword>
<dbReference type="PANTHER" id="PTHR46082">
    <property type="entry name" value="ATP/GTP-BINDING PROTEIN-RELATED"/>
    <property type="match status" value="1"/>
</dbReference>
<proteinExistence type="predicted"/>
<feature type="compositionally biased region" description="Basic and acidic residues" evidence="1">
    <location>
        <begin position="823"/>
        <end position="841"/>
    </location>
</feature>
<dbReference type="InterPro" id="IPR011990">
    <property type="entry name" value="TPR-like_helical_dom_sf"/>
</dbReference>
<evidence type="ECO:0000313" key="4">
    <source>
        <dbReference type="Proteomes" id="UP000630097"/>
    </source>
</evidence>
<dbReference type="RefSeq" id="WP_239115648.1">
    <property type="nucleotide sequence ID" value="NZ_BAABHH010000026.1"/>
</dbReference>
<dbReference type="SUPFAM" id="SSF52540">
    <property type="entry name" value="P-loop containing nucleoside triphosphate hydrolases"/>
    <property type="match status" value="1"/>
</dbReference>
<dbReference type="Gene3D" id="3.40.50.300">
    <property type="entry name" value="P-loop containing nucleotide triphosphate hydrolases"/>
    <property type="match status" value="1"/>
</dbReference>
<evidence type="ECO:0000259" key="2">
    <source>
        <dbReference type="Pfam" id="PF25000"/>
    </source>
</evidence>